<dbReference type="InterPro" id="IPR025886">
    <property type="entry name" value="PP2-like"/>
</dbReference>
<dbReference type="AlphaFoldDB" id="A0AAE1IQ73"/>
<dbReference type="EMBL" id="JAWXYG010000016">
    <property type="protein sequence ID" value="KAK4253303.1"/>
    <property type="molecule type" value="Genomic_DNA"/>
</dbReference>
<feature type="region of interest" description="Disordered" evidence="1">
    <location>
        <begin position="1"/>
        <end position="25"/>
    </location>
</feature>
<protein>
    <submittedName>
        <fullName evidence="2">Uncharacterized protein</fullName>
    </submittedName>
</protein>
<dbReference type="Pfam" id="PF14299">
    <property type="entry name" value="PP2"/>
    <property type="match status" value="1"/>
</dbReference>
<evidence type="ECO:0000313" key="2">
    <source>
        <dbReference type="EMBL" id="KAK4253303.1"/>
    </source>
</evidence>
<dbReference type="PANTHER" id="PTHR48478:SF1">
    <property type="entry name" value="LECTIN-LIKE"/>
    <property type="match status" value="1"/>
</dbReference>
<dbReference type="GO" id="GO:0030246">
    <property type="term" value="F:carbohydrate binding"/>
    <property type="evidence" value="ECO:0007669"/>
    <property type="project" value="InterPro"/>
</dbReference>
<sequence length="235" mass="27067">MGNQKSKSSSLERRRSLSSPSAATQQTWTIPQVIQDILDKADSDQQIDKSSEEVFYDQLSSAGIFLEGKTQKFWLNKKLKCNCFMVYARALTITWESDQRYWKWEKFQESRGTMIEVAELIRVCWLDVSGKLDMKKLSAGVMYGVSFHVMLENSPTQHNWSVKVSLKLAGENYEESEINFKEMMKGTWMEIPVAQFIAPDLDGKGKGIFMEFFLRNHGEKWKRGLIVKGVSIKPL</sequence>
<comment type="caution">
    <text evidence="2">The sequence shown here is derived from an EMBL/GenBank/DDBJ whole genome shotgun (WGS) entry which is preliminary data.</text>
</comment>
<dbReference type="PANTHER" id="PTHR48478">
    <property type="entry name" value="LECTIN-LIKE"/>
    <property type="match status" value="1"/>
</dbReference>
<proteinExistence type="predicted"/>
<dbReference type="Proteomes" id="UP001293593">
    <property type="component" value="Unassembled WGS sequence"/>
</dbReference>
<name>A0AAE1IQ73_9FABA</name>
<accession>A0AAE1IQ73</accession>
<reference evidence="2" key="1">
    <citation type="submission" date="2023-10" db="EMBL/GenBank/DDBJ databases">
        <title>Chromosome-level genome of the transformable northern wattle, Acacia crassicarpa.</title>
        <authorList>
            <person name="Massaro I."/>
            <person name="Sinha N.R."/>
            <person name="Poethig S."/>
            <person name="Leichty A.R."/>
        </authorList>
    </citation>
    <scope>NUCLEOTIDE SEQUENCE</scope>
    <source>
        <strain evidence="2">Acra3RX</strain>
        <tissue evidence="2">Leaf</tissue>
    </source>
</reference>
<evidence type="ECO:0000313" key="3">
    <source>
        <dbReference type="Proteomes" id="UP001293593"/>
    </source>
</evidence>
<keyword evidence="3" id="KW-1185">Reference proteome</keyword>
<evidence type="ECO:0000256" key="1">
    <source>
        <dbReference type="SAM" id="MobiDB-lite"/>
    </source>
</evidence>
<organism evidence="2 3">
    <name type="scientific">Acacia crassicarpa</name>
    <name type="common">northern wattle</name>
    <dbReference type="NCBI Taxonomy" id="499986"/>
    <lineage>
        <taxon>Eukaryota</taxon>
        <taxon>Viridiplantae</taxon>
        <taxon>Streptophyta</taxon>
        <taxon>Embryophyta</taxon>
        <taxon>Tracheophyta</taxon>
        <taxon>Spermatophyta</taxon>
        <taxon>Magnoliopsida</taxon>
        <taxon>eudicotyledons</taxon>
        <taxon>Gunneridae</taxon>
        <taxon>Pentapetalae</taxon>
        <taxon>rosids</taxon>
        <taxon>fabids</taxon>
        <taxon>Fabales</taxon>
        <taxon>Fabaceae</taxon>
        <taxon>Caesalpinioideae</taxon>
        <taxon>mimosoid clade</taxon>
        <taxon>Acacieae</taxon>
        <taxon>Acacia</taxon>
    </lineage>
</organism>
<dbReference type="InterPro" id="IPR052147">
    <property type="entry name" value="PP2-like/Lectin"/>
</dbReference>
<gene>
    <name evidence="2" type="ORF">QN277_010626</name>
</gene>